<protein>
    <submittedName>
        <fullName evidence="2">Uncharacterized protein</fullName>
    </submittedName>
</protein>
<comment type="caution">
    <text evidence="2">The sequence shown here is derived from an EMBL/GenBank/DDBJ whole genome shotgun (WGS) entry which is preliminary data.</text>
</comment>
<reference evidence="2" key="1">
    <citation type="submission" date="2017-12" db="EMBL/GenBank/DDBJ databases">
        <title>Sequencing the genomes of 1000 Actinobacteria strains.</title>
        <authorList>
            <person name="Klenk H.-P."/>
        </authorList>
    </citation>
    <scope>NUCLEOTIDE SEQUENCE [LARGE SCALE GENOMIC DNA]</scope>
    <source>
        <strain evidence="2">DSM 44228</strain>
    </source>
</reference>
<evidence type="ECO:0000313" key="2">
    <source>
        <dbReference type="EMBL" id="PKW17840.1"/>
    </source>
</evidence>
<name>A0A2N3Y4J8_SACSN</name>
<organism evidence="2 3">
    <name type="scientific">Saccharopolyspora spinosa</name>
    <dbReference type="NCBI Taxonomy" id="60894"/>
    <lineage>
        <taxon>Bacteria</taxon>
        <taxon>Bacillati</taxon>
        <taxon>Actinomycetota</taxon>
        <taxon>Actinomycetes</taxon>
        <taxon>Pseudonocardiales</taxon>
        <taxon>Pseudonocardiaceae</taxon>
        <taxon>Saccharopolyspora</taxon>
    </lineage>
</organism>
<feature type="compositionally biased region" description="Polar residues" evidence="1">
    <location>
        <begin position="1"/>
        <end position="12"/>
    </location>
</feature>
<dbReference type="STRING" id="994479.GCA_000194155_05694"/>
<proteinExistence type="predicted"/>
<feature type="compositionally biased region" description="Low complexity" evidence="1">
    <location>
        <begin position="21"/>
        <end position="30"/>
    </location>
</feature>
<sequence>MTRWNGESSCPSTGCAETRSRPAPRAAAGGESLDEHLAEEVPDIKPDQPRSRIYNLDETPDDLDETTDERAADEEDL</sequence>
<dbReference type="RefSeq" id="WP_010311838.1">
    <property type="nucleotide sequence ID" value="NZ_CP061007.1"/>
</dbReference>
<dbReference type="Proteomes" id="UP000233786">
    <property type="component" value="Unassembled WGS sequence"/>
</dbReference>
<feature type="region of interest" description="Disordered" evidence="1">
    <location>
        <begin position="1"/>
        <end position="77"/>
    </location>
</feature>
<keyword evidence="3" id="KW-1185">Reference proteome</keyword>
<evidence type="ECO:0000256" key="1">
    <source>
        <dbReference type="SAM" id="MobiDB-lite"/>
    </source>
</evidence>
<feature type="compositionally biased region" description="Basic and acidic residues" evidence="1">
    <location>
        <begin position="33"/>
        <end position="50"/>
    </location>
</feature>
<gene>
    <name evidence="2" type="ORF">A8926_5861</name>
</gene>
<dbReference type="AlphaFoldDB" id="A0A2N3Y4J8"/>
<feature type="compositionally biased region" description="Acidic residues" evidence="1">
    <location>
        <begin position="58"/>
        <end position="77"/>
    </location>
</feature>
<evidence type="ECO:0000313" key="3">
    <source>
        <dbReference type="Proteomes" id="UP000233786"/>
    </source>
</evidence>
<accession>A0A2N3Y4J8</accession>
<dbReference type="EMBL" id="PJNB01000001">
    <property type="protein sequence ID" value="PKW17840.1"/>
    <property type="molecule type" value="Genomic_DNA"/>
</dbReference>